<reference evidence="3 4" key="1">
    <citation type="submission" date="2024-09" db="EMBL/GenBank/DDBJ databases">
        <title>Novel species of the genus Pelomonas and Roseateles isolated from streams.</title>
        <authorList>
            <person name="Lu H."/>
        </authorList>
    </citation>
    <scope>NUCLEOTIDE SEQUENCE [LARGE SCALE GENOMIC DNA]</scope>
    <source>
        <strain evidence="3 4">BYS96W</strain>
    </source>
</reference>
<evidence type="ECO:0000256" key="1">
    <source>
        <dbReference type="SAM" id="Phobius"/>
    </source>
</evidence>
<comment type="caution">
    <text evidence="3">The sequence shown here is derived from an EMBL/GenBank/DDBJ whole genome shotgun (WGS) entry which is preliminary data.</text>
</comment>
<gene>
    <name evidence="3" type="ORF">ACG00X_03160</name>
</gene>
<evidence type="ECO:0000313" key="4">
    <source>
        <dbReference type="Proteomes" id="UP001606305"/>
    </source>
</evidence>
<proteinExistence type="predicted"/>
<dbReference type="Proteomes" id="UP001606305">
    <property type="component" value="Unassembled WGS sequence"/>
</dbReference>
<feature type="transmembrane region" description="Helical" evidence="1">
    <location>
        <begin position="45"/>
        <end position="65"/>
    </location>
</feature>
<dbReference type="InterPro" id="IPR051599">
    <property type="entry name" value="Cell_Envelope_Assoc"/>
</dbReference>
<keyword evidence="1" id="KW-0472">Membrane</keyword>
<dbReference type="RefSeq" id="WP_394486485.1">
    <property type="nucleotide sequence ID" value="NZ_JBIGIA010000002.1"/>
</dbReference>
<organism evidence="3 4">
    <name type="scientific">Pelomonas nitida</name>
    <dbReference type="NCBI Taxonomy" id="3299027"/>
    <lineage>
        <taxon>Bacteria</taxon>
        <taxon>Pseudomonadati</taxon>
        <taxon>Pseudomonadota</taxon>
        <taxon>Betaproteobacteria</taxon>
        <taxon>Burkholderiales</taxon>
        <taxon>Sphaerotilaceae</taxon>
        <taxon>Roseateles</taxon>
    </lineage>
</organism>
<dbReference type="InterPro" id="IPR003848">
    <property type="entry name" value="DUF218"/>
</dbReference>
<evidence type="ECO:0000313" key="3">
    <source>
        <dbReference type="EMBL" id="MFG6455821.1"/>
    </source>
</evidence>
<protein>
    <submittedName>
        <fullName evidence="3">YdcF family protein</fullName>
    </submittedName>
</protein>
<name>A0ABW7G1K6_9BURK</name>
<keyword evidence="1" id="KW-1133">Transmembrane helix</keyword>
<evidence type="ECO:0000259" key="2">
    <source>
        <dbReference type="Pfam" id="PF02698"/>
    </source>
</evidence>
<dbReference type="PANTHER" id="PTHR30336">
    <property type="entry name" value="INNER MEMBRANE PROTEIN, PROBABLE PERMEASE"/>
    <property type="match status" value="1"/>
</dbReference>
<sequence length="263" mass="28685">MSLALDYSGFKTLMLAALLPPAPLLALAAWGGWRLKRGRRAGGWMLAAALVLLWLSSTEVAAEWLSRAAGLPPALGPEEVVALRGQPHGAVLVLGGGVRRWVRPFGQGRPNAITGDRLAYGVWLSRRSGWPLAFSGGIGWTAGELREPEASIVARVAEQDYGLPLRWAEGRSRDTRENAANTVPLLAQAGVRHILLVTHEEHMRRAMRAFEAEAVPLGISVRAAPVGLRPQELFDFDVWCPSTAGFERVRYLVYEALARWAGR</sequence>
<dbReference type="Gene3D" id="3.40.50.620">
    <property type="entry name" value="HUPs"/>
    <property type="match status" value="1"/>
</dbReference>
<dbReference type="InterPro" id="IPR014729">
    <property type="entry name" value="Rossmann-like_a/b/a_fold"/>
</dbReference>
<dbReference type="PANTHER" id="PTHR30336:SF4">
    <property type="entry name" value="ENVELOPE BIOGENESIS FACTOR ELYC"/>
    <property type="match status" value="1"/>
</dbReference>
<dbReference type="CDD" id="cd06259">
    <property type="entry name" value="YdcF-like"/>
    <property type="match status" value="1"/>
</dbReference>
<feature type="transmembrane region" description="Helical" evidence="1">
    <location>
        <begin position="12"/>
        <end position="33"/>
    </location>
</feature>
<feature type="domain" description="DUF218" evidence="2">
    <location>
        <begin position="90"/>
        <end position="257"/>
    </location>
</feature>
<keyword evidence="1" id="KW-0812">Transmembrane</keyword>
<dbReference type="EMBL" id="JBIGIA010000002">
    <property type="protein sequence ID" value="MFG6455821.1"/>
    <property type="molecule type" value="Genomic_DNA"/>
</dbReference>
<accession>A0ABW7G1K6</accession>
<keyword evidence="4" id="KW-1185">Reference proteome</keyword>
<dbReference type="Pfam" id="PF02698">
    <property type="entry name" value="DUF218"/>
    <property type="match status" value="1"/>
</dbReference>